<dbReference type="EMBL" id="JAMFLX010000002">
    <property type="protein sequence ID" value="MCL6268784.1"/>
    <property type="molecule type" value="Genomic_DNA"/>
</dbReference>
<comment type="caution">
    <text evidence="1">The sequence shown here is derived from an EMBL/GenBank/DDBJ whole genome shotgun (WGS) entry which is preliminary data.</text>
</comment>
<dbReference type="Proteomes" id="UP001203338">
    <property type="component" value="Unassembled WGS sequence"/>
</dbReference>
<organism evidence="1 2">
    <name type="scientific">Parendozoicomonas callyspongiae</name>
    <dbReference type="NCBI Taxonomy" id="2942213"/>
    <lineage>
        <taxon>Bacteria</taxon>
        <taxon>Pseudomonadati</taxon>
        <taxon>Pseudomonadota</taxon>
        <taxon>Gammaproteobacteria</taxon>
        <taxon>Oceanospirillales</taxon>
        <taxon>Endozoicomonadaceae</taxon>
        <taxon>Parendozoicomonas</taxon>
    </lineage>
</organism>
<proteinExistence type="predicted"/>
<evidence type="ECO:0008006" key="3">
    <source>
        <dbReference type="Google" id="ProtNLM"/>
    </source>
</evidence>
<gene>
    <name evidence="1" type="ORF">M3P05_02315</name>
</gene>
<dbReference type="RefSeq" id="WP_249697615.1">
    <property type="nucleotide sequence ID" value="NZ_JAMFLX010000002.1"/>
</dbReference>
<protein>
    <recommendedName>
        <fullName evidence="3">Lipoprotein</fullName>
    </recommendedName>
</protein>
<accession>A0ABT0PBQ2</accession>
<sequence length="560" mass="61491">MRNRNRDLFDFKKCRYFLVPGIIILSGALLNSGCRNSGGGGGDNTQESTPNPVDDFDYSVKHTFSTKDITGGFNGITFEADPSILCDMAGSDTTCTDIKPITLGKNQDTLYPIDSEFGFLVSDFVGAAQKSRGSDVTADYAEGWAADIVSAEFGPGLMVANAKTDVFQAPKLTGTWCAGMGGKLVKCSTEHYVTMEQILACHQTVPYSQDIIDSGEQKNLVDPANGQILRNCSLDRLDDVLKIRENGQDTETILTSVEPGDQMEANESSVRKDIAVSKSYSITLKDDGKPLYRWGNAVKRPNDIRLYVRMALPDEWKEPGAEFKVTKAYLAIQHQITNNPNDQLRPEDMENEGATGRLPTYSAAGSTWTSSRDCYKGDGEFIPAGTMFKNGNATNATNATNANGFSEDLKEGYTVAWYTSINRDPFDKVVDDSGNQIMGPRWRLKSNKFGQDLPSFEVPKEECSKPPYQNNDKKYEVGVDTVTVIDLLNWENGEPSPLTSSLAWVDATKNTVNEISPDHPGVSINGLPLTNDFDLAVYVKGDAKGTRLYHATLVLDYDKM</sequence>
<evidence type="ECO:0000313" key="2">
    <source>
        <dbReference type="Proteomes" id="UP001203338"/>
    </source>
</evidence>
<reference evidence="1 2" key="1">
    <citation type="submission" date="2022-05" db="EMBL/GenBank/DDBJ databases">
        <authorList>
            <person name="Park J.-S."/>
        </authorList>
    </citation>
    <scope>NUCLEOTIDE SEQUENCE [LARGE SCALE GENOMIC DNA]</scope>
    <source>
        <strain evidence="1 2">2012CJ34-2</strain>
    </source>
</reference>
<name>A0ABT0PBQ2_9GAMM</name>
<keyword evidence="2" id="KW-1185">Reference proteome</keyword>
<evidence type="ECO:0000313" key="1">
    <source>
        <dbReference type="EMBL" id="MCL6268784.1"/>
    </source>
</evidence>